<feature type="compositionally biased region" description="Gly residues" evidence="1">
    <location>
        <begin position="362"/>
        <end position="373"/>
    </location>
</feature>
<dbReference type="AlphaFoldDB" id="A0A835XXD5"/>
<keyword evidence="3" id="KW-1185">Reference proteome</keyword>
<accession>A0A835XXD5</accession>
<evidence type="ECO:0000256" key="1">
    <source>
        <dbReference type="SAM" id="MobiDB-lite"/>
    </source>
</evidence>
<feature type="region of interest" description="Disordered" evidence="1">
    <location>
        <begin position="580"/>
        <end position="605"/>
    </location>
</feature>
<name>A0A835XXD5_9CHLO</name>
<dbReference type="EMBL" id="JAEHOE010000051">
    <property type="protein sequence ID" value="KAG2491625.1"/>
    <property type="molecule type" value="Genomic_DNA"/>
</dbReference>
<gene>
    <name evidence="2" type="ORF">HYH03_009996</name>
</gene>
<sequence>MIISVGGPGAHKISDYHLCGGQTDAWWLPGVDAGRPAPSELGLWPGHTCASKSSCRLDEATGLWFCQPEEEKSNHTSLSVLYAQRAKQCGGKGGACGALTRRPCVDAPWPGHQCSDGLSCIPRDADWWECADAREEQPTGGPHTHSHPVEGSHGQPRPHTHVHSHVWEVPEHLQCGGLGGICGERGGGNCVDAPWEGFRCADPVARPSGGEVEVASGGESDELLGCTRENKYRWACMAAPVLPEEPLGFMEQCGGTGGACGRPGLPSCEDRQWRGFQCGPGLSCGRESGASWVCHSAATAPPPIRQPDTSSLGKVLAAVAAAAARQHAPRASSSPTAAAADGSPVRPSDAGPDGSYDEDDVAGGGVREAGAGGRNPLPPRGPRLVGSAPGAVRASLTEARLCWAVSYWRGFGLTPNICDASHPSYGGNGRCYDVCPTGFEGREGGLCWMKKCPHGWHAEGSTCVMPSLTYDKGCCRAMLFGQCTACCSGCPPGYEDMPCQCRRSAEVFGRSCCWDAGVPARCPQSRQNLDGGQCYVPCRPGHEGLGDRCWLQSPSRAMKEQGFTRRCGLLAFARTGPRAPAAAADPDGGYQYDSSDTMGPARGPDPEADAACSWLMERWAHVTAGVGTSTAACLTGYLVTSGPEGLARAAAEGTVCGVAAVGLAHAIQELVDLSNAVPPCQHD</sequence>
<feature type="compositionally biased region" description="Low complexity" evidence="1">
    <location>
        <begin position="326"/>
        <end position="344"/>
    </location>
</feature>
<protein>
    <submittedName>
        <fullName evidence="2">Uncharacterized protein</fullName>
    </submittedName>
</protein>
<feature type="region of interest" description="Disordered" evidence="1">
    <location>
        <begin position="135"/>
        <end position="160"/>
    </location>
</feature>
<evidence type="ECO:0000313" key="3">
    <source>
        <dbReference type="Proteomes" id="UP000612055"/>
    </source>
</evidence>
<comment type="caution">
    <text evidence="2">The sequence shown here is derived from an EMBL/GenBank/DDBJ whole genome shotgun (WGS) entry which is preliminary data.</text>
</comment>
<evidence type="ECO:0000313" key="2">
    <source>
        <dbReference type="EMBL" id="KAG2491625.1"/>
    </source>
</evidence>
<feature type="compositionally biased region" description="Low complexity" evidence="1">
    <location>
        <begin position="580"/>
        <end position="589"/>
    </location>
</feature>
<organism evidence="2 3">
    <name type="scientific">Edaphochlamys debaryana</name>
    <dbReference type="NCBI Taxonomy" id="47281"/>
    <lineage>
        <taxon>Eukaryota</taxon>
        <taxon>Viridiplantae</taxon>
        <taxon>Chlorophyta</taxon>
        <taxon>core chlorophytes</taxon>
        <taxon>Chlorophyceae</taxon>
        <taxon>CS clade</taxon>
        <taxon>Chlamydomonadales</taxon>
        <taxon>Chlamydomonadales incertae sedis</taxon>
        <taxon>Edaphochlamys</taxon>
    </lineage>
</organism>
<proteinExistence type="predicted"/>
<dbReference type="Proteomes" id="UP000612055">
    <property type="component" value="Unassembled WGS sequence"/>
</dbReference>
<dbReference type="OrthoDB" id="10457857at2759"/>
<feature type="region of interest" description="Disordered" evidence="1">
    <location>
        <begin position="326"/>
        <end position="388"/>
    </location>
</feature>
<reference evidence="2" key="1">
    <citation type="journal article" date="2020" name="bioRxiv">
        <title>Comparative genomics of Chlamydomonas.</title>
        <authorList>
            <person name="Craig R.J."/>
            <person name="Hasan A.R."/>
            <person name="Ness R.W."/>
            <person name="Keightley P.D."/>
        </authorList>
    </citation>
    <scope>NUCLEOTIDE SEQUENCE</scope>
    <source>
        <strain evidence="2">CCAP 11/70</strain>
    </source>
</reference>